<keyword evidence="2" id="KW-1185">Reference proteome</keyword>
<organism evidence="1 2">
    <name type="scientific">Mycena alexandri</name>
    <dbReference type="NCBI Taxonomy" id="1745969"/>
    <lineage>
        <taxon>Eukaryota</taxon>
        <taxon>Fungi</taxon>
        <taxon>Dikarya</taxon>
        <taxon>Basidiomycota</taxon>
        <taxon>Agaricomycotina</taxon>
        <taxon>Agaricomycetes</taxon>
        <taxon>Agaricomycetidae</taxon>
        <taxon>Agaricales</taxon>
        <taxon>Marasmiineae</taxon>
        <taxon>Mycenaceae</taxon>
        <taxon>Mycena</taxon>
    </lineage>
</organism>
<proteinExistence type="predicted"/>
<name>A0AAD6X118_9AGAR</name>
<reference evidence="1" key="1">
    <citation type="submission" date="2023-03" db="EMBL/GenBank/DDBJ databases">
        <title>Massive genome expansion in bonnet fungi (Mycena s.s.) driven by repeated elements and novel gene families across ecological guilds.</title>
        <authorList>
            <consortium name="Lawrence Berkeley National Laboratory"/>
            <person name="Harder C.B."/>
            <person name="Miyauchi S."/>
            <person name="Viragh M."/>
            <person name="Kuo A."/>
            <person name="Thoen E."/>
            <person name="Andreopoulos B."/>
            <person name="Lu D."/>
            <person name="Skrede I."/>
            <person name="Drula E."/>
            <person name="Henrissat B."/>
            <person name="Morin E."/>
            <person name="Kohler A."/>
            <person name="Barry K."/>
            <person name="LaButti K."/>
            <person name="Morin E."/>
            <person name="Salamov A."/>
            <person name="Lipzen A."/>
            <person name="Mereny Z."/>
            <person name="Hegedus B."/>
            <person name="Baldrian P."/>
            <person name="Stursova M."/>
            <person name="Weitz H."/>
            <person name="Taylor A."/>
            <person name="Grigoriev I.V."/>
            <person name="Nagy L.G."/>
            <person name="Martin F."/>
            <person name="Kauserud H."/>
        </authorList>
    </citation>
    <scope>NUCLEOTIDE SEQUENCE</scope>
    <source>
        <strain evidence="1">CBHHK200</strain>
    </source>
</reference>
<gene>
    <name evidence="1" type="ORF">C8F04DRAFT_1259291</name>
</gene>
<accession>A0AAD6X118</accession>
<comment type="caution">
    <text evidence="1">The sequence shown here is derived from an EMBL/GenBank/DDBJ whole genome shotgun (WGS) entry which is preliminary data.</text>
</comment>
<dbReference type="AlphaFoldDB" id="A0AAD6X118"/>
<evidence type="ECO:0000313" key="2">
    <source>
        <dbReference type="Proteomes" id="UP001218188"/>
    </source>
</evidence>
<sequence length="201" mass="21857">MAAFLMQPAASWHPARRAAVGFYRHAHLFLYPGAVGSHRSLLSTRLQLDPTAEFPMHARGRISSPSSFTRLRLDPSAILYTCAAESHRHPILHLRGWIPPPTFLCVTPAVGSRRRPSFTRARLDPTAFSPLRDLTAIPPFMPAQMDLTAGLSINPARLHPSASPCFTCGRLDLAAGLSLAPAQLDITASLLFVPARLDPPA</sequence>
<dbReference type="Proteomes" id="UP001218188">
    <property type="component" value="Unassembled WGS sequence"/>
</dbReference>
<dbReference type="EMBL" id="JARJCM010000053">
    <property type="protein sequence ID" value="KAJ7034928.1"/>
    <property type="molecule type" value="Genomic_DNA"/>
</dbReference>
<evidence type="ECO:0000313" key="1">
    <source>
        <dbReference type="EMBL" id="KAJ7034928.1"/>
    </source>
</evidence>
<protein>
    <submittedName>
        <fullName evidence="1">Uncharacterized protein</fullName>
    </submittedName>
</protein>